<sequence>VAIDAVKIAIQNKDGGQISIYGANISYKISPWLAMGCLSPQFMFDELKKTATRTIAPSTPKSGGFGSSGNGLNWLMCELLLWDFFR</sequence>
<dbReference type="Gene3D" id="1.25.40.80">
    <property type="match status" value="1"/>
</dbReference>
<comment type="similarity">
    <text evidence="1">Belongs to the DNA photolyase class-1 family.</text>
</comment>
<dbReference type="InterPro" id="IPR036134">
    <property type="entry name" value="Crypto/Photolyase_FAD-like_sf"/>
</dbReference>
<feature type="non-terminal residue" evidence="2">
    <location>
        <position position="1"/>
    </location>
</feature>
<dbReference type="InterPro" id="IPR002081">
    <property type="entry name" value="Cryptochrome/DNA_photolyase_1"/>
</dbReference>
<gene>
    <name evidence="2" type="ORF">FRX31_024706</name>
</gene>
<evidence type="ECO:0000256" key="1">
    <source>
        <dbReference type="ARBA" id="ARBA00005862"/>
    </source>
</evidence>
<dbReference type="PANTHER" id="PTHR11455:SF2">
    <property type="entry name" value="BLUE-LIGHT PHOTORECEPTOR PHR2"/>
    <property type="match status" value="1"/>
</dbReference>
<dbReference type="GO" id="GO:0003904">
    <property type="term" value="F:deoxyribodipyrimidine photo-lyase activity"/>
    <property type="evidence" value="ECO:0007669"/>
    <property type="project" value="TreeGrafter"/>
</dbReference>
<dbReference type="AlphaFoldDB" id="A0A7J6VN00"/>
<dbReference type="GO" id="GO:0003677">
    <property type="term" value="F:DNA binding"/>
    <property type="evidence" value="ECO:0007669"/>
    <property type="project" value="TreeGrafter"/>
</dbReference>
<dbReference type="GO" id="GO:0000719">
    <property type="term" value="P:photoreactive repair"/>
    <property type="evidence" value="ECO:0007669"/>
    <property type="project" value="TreeGrafter"/>
</dbReference>
<organism evidence="2 3">
    <name type="scientific">Thalictrum thalictroides</name>
    <name type="common">Rue-anemone</name>
    <name type="synonym">Anemone thalictroides</name>
    <dbReference type="NCBI Taxonomy" id="46969"/>
    <lineage>
        <taxon>Eukaryota</taxon>
        <taxon>Viridiplantae</taxon>
        <taxon>Streptophyta</taxon>
        <taxon>Embryophyta</taxon>
        <taxon>Tracheophyta</taxon>
        <taxon>Spermatophyta</taxon>
        <taxon>Magnoliopsida</taxon>
        <taxon>Ranunculales</taxon>
        <taxon>Ranunculaceae</taxon>
        <taxon>Thalictroideae</taxon>
        <taxon>Thalictrum</taxon>
    </lineage>
</organism>
<keyword evidence="3" id="KW-1185">Reference proteome</keyword>
<reference evidence="2 3" key="1">
    <citation type="submission" date="2020-06" db="EMBL/GenBank/DDBJ databases">
        <title>Transcriptomic and genomic resources for Thalictrum thalictroides and T. hernandezii: Facilitating candidate gene discovery in an emerging model plant lineage.</title>
        <authorList>
            <person name="Arias T."/>
            <person name="Riano-Pachon D.M."/>
            <person name="Di Stilio V.S."/>
        </authorList>
    </citation>
    <scope>NUCLEOTIDE SEQUENCE [LARGE SCALE GENOMIC DNA]</scope>
    <source>
        <strain evidence="3">cv. WT478/WT964</strain>
        <tissue evidence="2">Leaves</tissue>
    </source>
</reference>
<dbReference type="GO" id="GO:0071949">
    <property type="term" value="F:FAD binding"/>
    <property type="evidence" value="ECO:0007669"/>
    <property type="project" value="TreeGrafter"/>
</dbReference>
<dbReference type="PANTHER" id="PTHR11455">
    <property type="entry name" value="CRYPTOCHROME"/>
    <property type="match status" value="1"/>
</dbReference>
<evidence type="ECO:0000313" key="3">
    <source>
        <dbReference type="Proteomes" id="UP000554482"/>
    </source>
</evidence>
<dbReference type="OrthoDB" id="435881at2759"/>
<dbReference type="Proteomes" id="UP000554482">
    <property type="component" value="Unassembled WGS sequence"/>
</dbReference>
<protein>
    <submittedName>
        <fullName evidence="2">Blue-light photoreceptor phr2</fullName>
    </submittedName>
</protein>
<name>A0A7J6VN00_THATH</name>
<keyword evidence="2" id="KW-0675">Receptor</keyword>
<accession>A0A7J6VN00</accession>
<comment type="caution">
    <text evidence="2">The sequence shown here is derived from an EMBL/GenBank/DDBJ whole genome shotgun (WGS) entry which is preliminary data.</text>
</comment>
<dbReference type="EMBL" id="JABWDY010030320">
    <property type="protein sequence ID" value="KAF5185722.1"/>
    <property type="molecule type" value="Genomic_DNA"/>
</dbReference>
<dbReference type="SUPFAM" id="SSF48173">
    <property type="entry name" value="Cryptochrome/photolyase FAD-binding domain"/>
    <property type="match status" value="1"/>
</dbReference>
<evidence type="ECO:0000313" key="2">
    <source>
        <dbReference type="EMBL" id="KAF5185722.1"/>
    </source>
</evidence>
<proteinExistence type="inferred from homology"/>